<reference evidence="2" key="1">
    <citation type="journal article" date="2019" name="Int. J. Syst. Evol. Microbiol.">
        <title>The Global Catalogue of Microorganisms (GCM) 10K type strain sequencing project: providing services to taxonomists for standard genome sequencing and annotation.</title>
        <authorList>
            <consortium name="The Broad Institute Genomics Platform"/>
            <consortium name="The Broad Institute Genome Sequencing Center for Infectious Disease"/>
            <person name="Wu L."/>
            <person name="Ma J."/>
        </authorList>
    </citation>
    <scope>NUCLEOTIDE SEQUENCE [LARGE SCALE GENOMIC DNA]</scope>
    <source>
        <strain evidence="2">CGMCC 4.7152</strain>
    </source>
</reference>
<dbReference type="Proteomes" id="UP001595912">
    <property type="component" value="Unassembled WGS sequence"/>
</dbReference>
<protein>
    <submittedName>
        <fullName evidence="1">Uncharacterized protein</fullName>
    </submittedName>
</protein>
<dbReference type="RefSeq" id="WP_380115451.1">
    <property type="nucleotide sequence ID" value="NZ_JBHSIU010000014.1"/>
</dbReference>
<evidence type="ECO:0000313" key="2">
    <source>
        <dbReference type="Proteomes" id="UP001595912"/>
    </source>
</evidence>
<accession>A0ABV9VV39</accession>
<gene>
    <name evidence="1" type="ORF">ACFPIJ_14875</name>
</gene>
<organism evidence="1 2">
    <name type="scientific">Dactylosporangium cerinum</name>
    <dbReference type="NCBI Taxonomy" id="1434730"/>
    <lineage>
        <taxon>Bacteria</taxon>
        <taxon>Bacillati</taxon>
        <taxon>Actinomycetota</taxon>
        <taxon>Actinomycetes</taxon>
        <taxon>Micromonosporales</taxon>
        <taxon>Micromonosporaceae</taxon>
        <taxon>Dactylosporangium</taxon>
    </lineage>
</organism>
<dbReference type="EMBL" id="JBHSIU010000014">
    <property type="protein sequence ID" value="MFC4999118.1"/>
    <property type="molecule type" value="Genomic_DNA"/>
</dbReference>
<sequence length="136" mass="14876">MEREALARLRDALALVQRDLEAGGVRRQLHLEDVDGSCVVALDDGSYWGGGPELDSGEDAAALWTMAEAAQDLLAVVLGTLWPVCPRHDLGLHVWPDWAGLQWSADAGPGNTDVVVQRRRRTQDRVGQLPPKHVHT</sequence>
<proteinExistence type="predicted"/>
<keyword evidence="2" id="KW-1185">Reference proteome</keyword>
<evidence type="ECO:0000313" key="1">
    <source>
        <dbReference type="EMBL" id="MFC4999118.1"/>
    </source>
</evidence>
<comment type="caution">
    <text evidence="1">The sequence shown here is derived from an EMBL/GenBank/DDBJ whole genome shotgun (WGS) entry which is preliminary data.</text>
</comment>
<name>A0ABV9VV39_9ACTN</name>